<evidence type="ECO:0000313" key="2">
    <source>
        <dbReference type="WBParaSite" id="ES5_v2.g7788.t1"/>
    </source>
</evidence>
<reference evidence="2" key="1">
    <citation type="submission" date="2022-11" db="UniProtKB">
        <authorList>
            <consortium name="WormBaseParasite"/>
        </authorList>
    </citation>
    <scope>IDENTIFICATION</scope>
</reference>
<name>A0AC34GSM7_9BILA</name>
<protein>
    <submittedName>
        <fullName evidence="2">Uncharacterized protein</fullName>
    </submittedName>
</protein>
<evidence type="ECO:0000313" key="1">
    <source>
        <dbReference type="Proteomes" id="UP000887579"/>
    </source>
</evidence>
<accession>A0AC34GSM7</accession>
<organism evidence="1 2">
    <name type="scientific">Panagrolaimus sp. ES5</name>
    <dbReference type="NCBI Taxonomy" id="591445"/>
    <lineage>
        <taxon>Eukaryota</taxon>
        <taxon>Metazoa</taxon>
        <taxon>Ecdysozoa</taxon>
        <taxon>Nematoda</taxon>
        <taxon>Chromadorea</taxon>
        <taxon>Rhabditida</taxon>
        <taxon>Tylenchina</taxon>
        <taxon>Panagrolaimomorpha</taxon>
        <taxon>Panagrolaimoidea</taxon>
        <taxon>Panagrolaimidae</taxon>
        <taxon>Panagrolaimus</taxon>
    </lineage>
</organism>
<sequence>MHKNEMTSRLVLFCPTNKNLCYEYVPDKTHQKYYCCSCAYRVTATVCQTQDTKDCYLILSKIEHYCNLREFDPEKYKDDIVVNKEMYKINLTAFKNSTCKIMAIFTSEEKKFYYRLNYSNQRKCYFCPKCFSSKIHITATIQNEGKENEFVYLSNQKHICEPMDFIFQDNQVVSKHYQVVSERIIMSPNFQLLKRKIFGKIS</sequence>
<proteinExistence type="predicted"/>
<dbReference type="WBParaSite" id="ES5_v2.g7788.t1">
    <property type="protein sequence ID" value="ES5_v2.g7788.t1"/>
    <property type="gene ID" value="ES5_v2.g7788"/>
</dbReference>
<dbReference type="Proteomes" id="UP000887579">
    <property type="component" value="Unplaced"/>
</dbReference>